<dbReference type="GO" id="GO:0140673">
    <property type="term" value="P:transcription elongation-coupled chromatin remodeling"/>
    <property type="evidence" value="ECO:0007669"/>
    <property type="project" value="TreeGrafter"/>
</dbReference>
<organism evidence="7 8">
    <name type="scientific">Dendroctonus ponderosae</name>
    <name type="common">Mountain pine beetle</name>
    <dbReference type="NCBI Taxonomy" id="77166"/>
    <lineage>
        <taxon>Eukaryota</taxon>
        <taxon>Metazoa</taxon>
        <taxon>Ecdysozoa</taxon>
        <taxon>Arthropoda</taxon>
        <taxon>Hexapoda</taxon>
        <taxon>Insecta</taxon>
        <taxon>Pterygota</taxon>
        <taxon>Neoptera</taxon>
        <taxon>Endopterygota</taxon>
        <taxon>Coleoptera</taxon>
        <taxon>Polyphaga</taxon>
        <taxon>Cucujiformia</taxon>
        <taxon>Curculionidae</taxon>
        <taxon>Scolytinae</taxon>
        <taxon>Dendroctonus</taxon>
    </lineage>
</organism>
<name>U4UMH3_DENPD</name>
<dbReference type="PANTHER" id="PTHR43580:SF2">
    <property type="entry name" value="CYTOKINE-LIKE NUCLEAR FACTOR N-PAC"/>
    <property type="match status" value="1"/>
</dbReference>
<dbReference type="GO" id="GO:0051287">
    <property type="term" value="F:NAD binding"/>
    <property type="evidence" value="ECO:0007669"/>
    <property type="project" value="InterPro"/>
</dbReference>
<dbReference type="InterPro" id="IPR006115">
    <property type="entry name" value="6PGDH_NADP-bd"/>
</dbReference>
<dbReference type="SUPFAM" id="SSF63748">
    <property type="entry name" value="Tudor/PWWP/MBT"/>
    <property type="match status" value="1"/>
</dbReference>
<proteinExistence type="inferred from homology"/>
<dbReference type="PANTHER" id="PTHR43580">
    <property type="entry name" value="OXIDOREDUCTASE GLYR1-RELATED"/>
    <property type="match status" value="1"/>
</dbReference>
<comment type="similarity">
    <text evidence="2">Belongs to the HIBADH-related family. NP60 subfamily.</text>
</comment>
<dbReference type="InterPro" id="IPR051265">
    <property type="entry name" value="HIBADH-related_NP60_sf"/>
</dbReference>
<dbReference type="OrthoDB" id="21615at2759"/>
<dbReference type="InterPro" id="IPR036291">
    <property type="entry name" value="NAD(P)-bd_dom_sf"/>
</dbReference>
<dbReference type="CDD" id="cd05836">
    <property type="entry name" value="PWWP_GLYR1"/>
    <property type="match status" value="1"/>
</dbReference>
<dbReference type="Gene3D" id="3.40.50.720">
    <property type="entry name" value="NAD(P)-binding Rossmann-like Domain"/>
    <property type="match status" value="1"/>
</dbReference>
<dbReference type="Pfam" id="PF00855">
    <property type="entry name" value="PWWP"/>
    <property type="match status" value="1"/>
</dbReference>
<feature type="domain" description="PWWP" evidence="6">
    <location>
        <begin position="12"/>
        <end position="70"/>
    </location>
</feature>
<dbReference type="InterPro" id="IPR029154">
    <property type="entry name" value="HIBADH-like_NADP-bd"/>
</dbReference>
<accession>U4UMH3</accession>
<dbReference type="SUPFAM" id="SSF48179">
    <property type="entry name" value="6-phosphogluconate dehydrogenase C-terminal domain-like"/>
    <property type="match status" value="1"/>
</dbReference>
<dbReference type="InterPro" id="IPR013328">
    <property type="entry name" value="6PGD_dom2"/>
</dbReference>
<reference evidence="7 8" key="1">
    <citation type="journal article" date="2013" name="Genome Biol.">
        <title>Draft genome of the mountain pine beetle, Dendroctonus ponderosae Hopkins, a major forest pest.</title>
        <authorList>
            <person name="Keeling C.I."/>
            <person name="Yuen M.M."/>
            <person name="Liao N.Y."/>
            <person name="Docking T.R."/>
            <person name="Chan S.K."/>
            <person name="Taylor G.A."/>
            <person name="Palmquist D.L."/>
            <person name="Jackman S.D."/>
            <person name="Nguyen A."/>
            <person name="Li M."/>
            <person name="Henderson H."/>
            <person name="Janes J.K."/>
            <person name="Zhao Y."/>
            <person name="Pandoh P."/>
            <person name="Moore R."/>
            <person name="Sperling F.A."/>
            <person name="Huber D.P."/>
            <person name="Birol I."/>
            <person name="Jones S.J."/>
            <person name="Bohlmann J."/>
        </authorList>
    </citation>
    <scope>NUCLEOTIDE SEQUENCE</scope>
</reference>
<evidence type="ECO:0000256" key="2">
    <source>
        <dbReference type="ARBA" id="ARBA00007598"/>
    </source>
</evidence>
<dbReference type="Gene3D" id="1.10.1040.10">
    <property type="entry name" value="N-(1-d-carboxylethyl)-l-norvaline Dehydrogenase, domain 2"/>
    <property type="match status" value="1"/>
</dbReference>
<sequence length="430" mass="49343">MEMERTAVSCKISDFVWAKVIGYSYWPGLILQPDRLAPPKNKSDMEWVYFFGSQNYAWVPIKYIKPYSEFKEKFGKKCPQGVLDAKYELRKHKKRLTANPDYVLTIAKFMPKEMRARSKSVSKSSRSVVDEQEHYLIPEPRIGVLAGNINAESIIKALISFKHKMTIWSESEALCIDMKQEAAEAHTTCYVYKEPRDVVRTADIIFSLLASKAEAIRMLEKFGYKNDNDYLLSGKIYIEMTTIDRETSSANAKIFSAKGVTYFEFMIDGTKQDIGKGLVLVGGNCDQFKATIERLKSCLKALGKSWYFVENPQVFVIFQMMKAIFLAGFTEILALADKSVDLNVFFELFRNSPLHNHYFERVCDKVENNTYFDVQESLPCLQHGLQRMLELCNVWKQPAGLTSTANQLYKHARRMGLDEADSSAMFLRAK</sequence>
<evidence type="ECO:0000256" key="1">
    <source>
        <dbReference type="ARBA" id="ARBA00004286"/>
    </source>
</evidence>
<evidence type="ECO:0000256" key="3">
    <source>
        <dbReference type="ARBA" id="ARBA00022454"/>
    </source>
</evidence>
<keyword evidence="3" id="KW-0158">Chromosome</keyword>
<dbReference type="GO" id="GO:0003677">
    <property type="term" value="F:DNA binding"/>
    <property type="evidence" value="ECO:0007669"/>
    <property type="project" value="TreeGrafter"/>
</dbReference>
<dbReference type="GO" id="GO:0031491">
    <property type="term" value="F:nucleosome binding"/>
    <property type="evidence" value="ECO:0007669"/>
    <property type="project" value="TreeGrafter"/>
</dbReference>
<dbReference type="GO" id="GO:0000785">
    <property type="term" value="C:chromatin"/>
    <property type="evidence" value="ECO:0007669"/>
    <property type="project" value="TreeGrafter"/>
</dbReference>
<dbReference type="Gene3D" id="2.30.30.140">
    <property type="match status" value="1"/>
</dbReference>
<dbReference type="Pfam" id="PF03446">
    <property type="entry name" value="NAD_binding_2"/>
    <property type="match status" value="1"/>
</dbReference>
<dbReference type="SUPFAM" id="SSF51735">
    <property type="entry name" value="NAD(P)-binding Rossmann-fold domains"/>
    <property type="match status" value="1"/>
</dbReference>
<dbReference type="AlphaFoldDB" id="U4UMH3"/>
<dbReference type="Pfam" id="PF14833">
    <property type="entry name" value="NAD_binding_11"/>
    <property type="match status" value="1"/>
</dbReference>
<evidence type="ECO:0000313" key="8">
    <source>
        <dbReference type="Proteomes" id="UP000030742"/>
    </source>
</evidence>
<dbReference type="InterPro" id="IPR035501">
    <property type="entry name" value="GLYR1_PWWP"/>
</dbReference>
<dbReference type="GO" id="GO:0050661">
    <property type="term" value="F:NADP binding"/>
    <property type="evidence" value="ECO:0007669"/>
    <property type="project" value="InterPro"/>
</dbReference>
<dbReference type="SMART" id="SM00293">
    <property type="entry name" value="PWWP"/>
    <property type="match status" value="1"/>
</dbReference>
<gene>
    <name evidence="7" type="ORF">D910_08663</name>
</gene>
<dbReference type="STRING" id="77166.U4UMH3"/>
<dbReference type="InterPro" id="IPR000313">
    <property type="entry name" value="PWWP_dom"/>
</dbReference>
<protein>
    <recommendedName>
        <fullName evidence="5">Cytokine-like nuclear factor N-PAC</fullName>
    </recommendedName>
    <alternativeName>
        <fullName evidence="4">Glyoxylate reductase 1 homolog</fullName>
    </alternativeName>
</protein>
<dbReference type="EMBL" id="KB632281">
    <property type="protein sequence ID" value="ERL91331.1"/>
    <property type="molecule type" value="Genomic_DNA"/>
</dbReference>
<dbReference type="PROSITE" id="PS50812">
    <property type="entry name" value="PWWP"/>
    <property type="match status" value="1"/>
</dbReference>
<evidence type="ECO:0000256" key="5">
    <source>
        <dbReference type="ARBA" id="ARBA00034140"/>
    </source>
</evidence>
<evidence type="ECO:0000259" key="6">
    <source>
        <dbReference type="PROSITE" id="PS50812"/>
    </source>
</evidence>
<dbReference type="InterPro" id="IPR008927">
    <property type="entry name" value="6-PGluconate_DH-like_C_sf"/>
</dbReference>
<dbReference type="Proteomes" id="UP000030742">
    <property type="component" value="Unassembled WGS sequence"/>
</dbReference>
<comment type="subcellular location">
    <subcellularLocation>
        <location evidence="1">Chromosome</location>
    </subcellularLocation>
</comment>
<evidence type="ECO:0000256" key="4">
    <source>
        <dbReference type="ARBA" id="ARBA00030287"/>
    </source>
</evidence>
<evidence type="ECO:0000313" key="7">
    <source>
        <dbReference type="EMBL" id="ERL91331.1"/>
    </source>
</evidence>